<proteinExistence type="predicted"/>
<sequence length="205" mass="23220">MPCSLVLRRSNIDRLAHSMAFRAHVKDFQNASFSIKPVPIVTLVQRWKALLNRLFKLNKYVVIVDGLYCGLGMVVRDHNGNVQMLSCYKLPYPLSVDEAEATIAYFGICRAKEAGLFKLILESDVLFFVNSAQNRVVLPSYFGSKLQTVLYEAQSLDVFQCVHLVRYVNVVAHSLTKFALSSIVNELIFMEELHPFTADLLFLAL</sequence>
<evidence type="ECO:0000259" key="1">
    <source>
        <dbReference type="Pfam" id="PF13456"/>
    </source>
</evidence>
<reference evidence="2 3" key="1">
    <citation type="journal article" date="2020" name="Mol. Plant">
        <title>The Chromosome-Based Rubber Tree Genome Provides New Insights into Spurge Genome Evolution and Rubber Biosynthesis.</title>
        <authorList>
            <person name="Liu J."/>
            <person name="Shi C."/>
            <person name="Shi C.C."/>
            <person name="Li W."/>
            <person name="Zhang Q.J."/>
            <person name="Zhang Y."/>
            <person name="Li K."/>
            <person name="Lu H.F."/>
            <person name="Shi C."/>
            <person name="Zhu S.T."/>
            <person name="Xiao Z.Y."/>
            <person name="Nan H."/>
            <person name="Yue Y."/>
            <person name="Zhu X.G."/>
            <person name="Wu Y."/>
            <person name="Hong X.N."/>
            <person name="Fan G.Y."/>
            <person name="Tong Y."/>
            <person name="Zhang D."/>
            <person name="Mao C.L."/>
            <person name="Liu Y.L."/>
            <person name="Hao S.J."/>
            <person name="Liu W.Q."/>
            <person name="Lv M.Q."/>
            <person name="Zhang H.B."/>
            <person name="Liu Y."/>
            <person name="Hu-Tang G.R."/>
            <person name="Wang J.P."/>
            <person name="Wang J.H."/>
            <person name="Sun Y.H."/>
            <person name="Ni S.B."/>
            <person name="Chen W.B."/>
            <person name="Zhang X.C."/>
            <person name="Jiao Y.N."/>
            <person name="Eichler E.E."/>
            <person name="Li G.H."/>
            <person name="Liu X."/>
            <person name="Gao L.Z."/>
        </authorList>
    </citation>
    <scope>NUCLEOTIDE SEQUENCE [LARGE SCALE GENOMIC DNA]</scope>
    <source>
        <strain evidence="3">cv. GT1</strain>
        <tissue evidence="2">Leaf</tissue>
    </source>
</reference>
<dbReference type="PANTHER" id="PTHR47074">
    <property type="entry name" value="BNAC02G40300D PROTEIN"/>
    <property type="match status" value="1"/>
</dbReference>
<dbReference type="InterPro" id="IPR052929">
    <property type="entry name" value="RNase_H-like_EbsB-rel"/>
</dbReference>
<comment type="caution">
    <text evidence="2">The sequence shown here is derived from an EMBL/GenBank/DDBJ whole genome shotgun (WGS) entry which is preliminary data.</text>
</comment>
<dbReference type="Proteomes" id="UP000467840">
    <property type="component" value="Chromosome 12"/>
</dbReference>
<protein>
    <recommendedName>
        <fullName evidence="1">RNase H type-1 domain-containing protein</fullName>
    </recommendedName>
</protein>
<dbReference type="GO" id="GO:0004523">
    <property type="term" value="F:RNA-DNA hybrid ribonuclease activity"/>
    <property type="evidence" value="ECO:0007669"/>
    <property type="project" value="InterPro"/>
</dbReference>
<dbReference type="EMBL" id="JAAGAX010000018">
    <property type="protein sequence ID" value="KAF2284759.1"/>
    <property type="molecule type" value="Genomic_DNA"/>
</dbReference>
<dbReference type="InterPro" id="IPR002156">
    <property type="entry name" value="RNaseH_domain"/>
</dbReference>
<gene>
    <name evidence="2" type="ORF">GH714_029952</name>
</gene>
<evidence type="ECO:0000313" key="3">
    <source>
        <dbReference type="Proteomes" id="UP000467840"/>
    </source>
</evidence>
<keyword evidence="3" id="KW-1185">Reference proteome</keyword>
<dbReference type="CDD" id="cd06222">
    <property type="entry name" value="RNase_H_like"/>
    <property type="match status" value="1"/>
</dbReference>
<accession>A0A6A6KBA3</accession>
<dbReference type="AlphaFoldDB" id="A0A6A6KBA3"/>
<name>A0A6A6KBA3_HEVBR</name>
<dbReference type="InterPro" id="IPR044730">
    <property type="entry name" value="RNase_H-like_dom_plant"/>
</dbReference>
<dbReference type="GO" id="GO:0003676">
    <property type="term" value="F:nucleic acid binding"/>
    <property type="evidence" value="ECO:0007669"/>
    <property type="project" value="InterPro"/>
</dbReference>
<dbReference type="Pfam" id="PF13456">
    <property type="entry name" value="RVT_3"/>
    <property type="match status" value="1"/>
</dbReference>
<dbReference type="PANTHER" id="PTHR47074:SF11">
    <property type="entry name" value="REVERSE TRANSCRIPTASE-LIKE PROTEIN"/>
    <property type="match status" value="1"/>
</dbReference>
<feature type="domain" description="RNase H type-1" evidence="1">
    <location>
        <begin position="68"/>
        <end position="179"/>
    </location>
</feature>
<evidence type="ECO:0000313" key="2">
    <source>
        <dbReference type="EMBL" id="KAF2284759.1"/>
    </source>
</evidence>
<organism evidence="2 3">
    <name type="scientific">Hevea brasiliensis</name>
    <name type="common">Para rubber tree</name>
    <name type="synonym">Siphonia brasiliensis</name>
    <dbReference type="NCBI Taxonomy" id="3981"/>
    <lineage>
        <taxon>Eukaryota</taxon>
        <taxon>Viridiplantae</taxon>
        <taxon>Streptophyta</taxon>
        <taxon>Embryophyta</taxon>
        <taxon>Tracheophyta</taxon>
        <taxon>Spermatophyta</taxon>
        <taxon>Magnoliopsida</taxon>
        <taxon>eudicotyledons</taxon>
        <taxon>Gunneridae</taxon>
        <taxon>Pentapetalae</taxon>
        <taxon>rosids</taxon>
        <taxon>fabids</taxon>
        <taxon>Malpighiales</taxon>
        <taxon>Euphorbiaceae</taxon>
        <taxon>Crotonoideae</taxon>
        <taxon>Micrandreae</taxon>
        <taxon>Hevea</taxon>
    </lineage>
</organism>